<feature type="domain" description="KIB1-4 beta-propeller" evidence="1">
    <location>
        <begin position="204"/>
        <end position="288"/>
    </location>
</feature>
<dbReference type="OrthoDB" id="1023001at2759"/>
<evidence type="ECO:0000313" key="2">
    <source>
        <dbReference type="EMBL" id="KAF6140401.1"/>
    </source>
</evidence>
<evidence type="ECO:0000313" key="3">
    <source>
        <dbReference type="Proteomes" id="UP000541444"/>
    </source>
</evidence>
<dbReference type="EMBL" id="JACGCM010002380">
    <property type="protein sequence ID" value="KAF6140401.1"/>
    <property type="molecule type" value="Genomic_DNA"/>
</dbReference>
<reference evidence="2 3" key="1">
    <citation type="journal article" date="2020" name="IScience">
        <title>Genome Sequencing of the Endangered Kingdonia uniflora (Circaeasteraceae, Ranunculales) Reveals Potential Mechanisms of Evolutionary Specialization.</title>
        <authorList>
            <person name="Sun Y."/>
            <person name="Deng T."/>
            <person name="Zhang A."/>
            <person name="Moore M.J."/>
            <person name="Landis J.B."/>
            <person name="Lin N."/>
            <person name="Zhang H."/>
            <person name="Zhang X."/>
            <person name="Huang J."/>
            <person name="Zhang X."/>
            <person name="Sun H."/>
            <person name="Wang H."/>
        </authorList>
    </citation>
    <scope>NUCLEOTIDE SEQUENCE [LARGE SCALE GENOMIC DNA]</scope>
    <source>
        <strain evidence="2">TB1705</strain>
        <tissue evidence="2">Leaf</tissue>
    </source>
</reference>
<keyword evidence="3" id="KW-1185">Reference proteome</keyword>
<evidence type="ECO:0000259" key="1">
    <source>
        <dbReference type="Pfam" id="PF03478"/>
    </source>
</evidence>
<organism evidence="2 3">
    <name type="scientific">Kingdonia uniflora</name>
    <dbReference type="NCBI Taxonomy" id="39325"/>
    <lineage>
        <taxon>Eukaryota</taxon>
        <taxon>Viridiplantae</taxon>
        <taxon>Streptophyta</taxon>
        <taxon>Embryophyta</taxon>
        <taxon>Tracheophyta</taxon>
        <taxon>Spermatophyta</taxon>
        <taxon>Magnoliopsida</taxon>
        <taxon>Ranunculales</taxon>
        <taxon>Circaeasteraceae</taxon>
        <taxon>Kingdonia</taxon>
    </lineage>
</organism>
<dbReference type="Proteomes" id="UP000541444">
    <property type="component" value="Unassembled WGS sequence"/>
</dbReference>
<protein>
    <recommendedName>
        <fullName evidence="1">KIB1-4 beta-propeller domain-containing protein</fullName>
    </recommendedName>
</protein>
<accession>A0A7J7LCJ0</accession>
<sequence length="321" mass="37147">MENPESHTMVLVRASPTEWYAVPVYHTGIPELHTVLVQQQITFFLYWELNGSAPRQYAHTIRQIQVSHTLEGYGGEYAEHHTVLDGFFAKSVSHGDHYPGVRELPWLMLSDSKIKNVELRKFYSLSTNKFFDIHLPEFRGGHCFASPFVWLITISPDRRVNLLHSLTLVQVQLPMNPVMQDIQRRYRRNEDMDSIMPLPFEDLYEVKSLYIVEIAEELHIVPRMSNFDTKMWEKLCSLDDYVLFVGASSSFSLSALKYPELRGNCIYFAHDGNEVNCSRSESDMGIFDIKEGTIQPIHSGLGTFHPFIAPDWLAPSLWQYR</sequence>
<gene>
    <name evidence="2" type="ORF">GIB67_013170</name>
</gene>
<dbReference type="InterPro" id="IPR005174">
    <property type="entry name" value="KIB1-4_b-propeller"/>
</dbReference>
<dbReference type="PANTHER" id="PTHR44259">
    <property type="entry name" value="OS07G0183000 PROTEIN-RELATED"/>
    <property type="match status" value="1"/>
</dbReference>
<dbReference type="PANTHER" id="PTHR44259:SF114">
    <property type="entry name" value="OS06G0707300 PROTEIN"/>
    <property type="match status" value="1"/>
</dbReference>
<name>A0A7J7LCJ0_9MAGN</name>
<dbReference type="InterPro" id="IPR050942">
    <property type="entry name" value="F-box_BR-signaling"/>
</dbReference>
<dbReference type="AlphaFoldDB" id="A0A7J7LCJ0"/>
<dbReference type="Pfam" id="PF03478">
    <property type="entry name" value="Beta-prop_KIB1-4"/>
    <property type="match status" value="1"/>
</dbReference>
<proteinExistence type="predicted"/>
<comment type="caution">
    <text evidence="2">The sequence shown here is derived from an EMBL/GenBank/DDBJ whole genome shotgun (WGS) entry which is preliminary data.</text>
</comment>